<evidence type="ECO:0000313" key="2">
    <source>
        <dbReference type="Proteomes" id="UP000050482"/>
    </source>
</evidence>
<reference evidence="1 2" key="1">
    <citation type="submission" date="2015-09" db="EMBL/GenBank/DDBJ databases">
        <title>Draft genome sequence of Alicyclobacillus ferrooxydans DSM 22381.</title>
        <authorList>
            <person name="Hemp J."/>
        </authorList>
    </citation>
    <scope>NUCLEOTIDE SEQUENCE [LARGE SCALE GENOMIC DNA]</scope>
    <source>
        <strain evidence="1 2">TC-34</strain>
    </source>
</reference>
<dbReference type="Gene3D" id="1.20.1500.10">
    <property type="entry name" value="YheA/YmcA-like"/>
    <property type="match status" value="1"/>
</dbReference>
<dbReference type="AlphaFoldDB" id="A0A0P9GVT8"/>
<gene>
    <name evidence="1" type="ORF">AN477_02710</name>
</gene>
<name>A0A0P9GVT8_9BACL</name>
<dbReference type="SUPFAM" id="SSF158622">
    <property type="entry name" value="YheA/YmcA-like"/>
    <property type="match status" value="1"/>
</dbReference>
<proteinExistence type="predicted"/>
<protein>
    <submittedName>
        <fullName evidence="1">Uncharacterized protein</fullName>
    </submittedName>
</protein>
<dbReference type="InterPro" id="IPR010368">
    <property type="entry name" value="Com_YlbF"/>
</dbReference>
<comment type="caution">
    <text evidence="1">The sequence shown here is derived from an EMBL/GenBank/DDBJ whole genome shotgun (WGS) entry which is preliminary data.</text>
</comment>
<keyword evidence="2" id="KW-1185">Reference proteome</keyword>
<sequence>MQSPEIIAFHEAERNLKAHVRATQLMAELRLLQEQIGDFQARKVPPKHYIHLLHNSESIMGELEKIPEVVSFQQSQQEVNDLLQQVTSRLAQAVLARVEEDDDGNRV</sequence>
<organism evidence="1 2">
    <name type="scientific">Alicyclobacillus ferrooxydans</name>
    <dbReference type="NCBI Taxonomy" id="471514"/>
    <lineage>
        <taxon>Bacteria</taxon>
        <taxon>Bacillati</taxon>
        <taxon>Bacillota</taxon>
        <taxon>Bacilli</taxon>
        <taxon>Bacillales</taxon>
        <taxon>Alicyclobacillaceae</taxon>
        <taxon>Alicyclobacillus</taxon>
    </lineage>
</organism>
<dbReference type="Pfam" id="PF06133">
    <property type="entry name" value="Com_YlbF"/>
    <property type="match status" value="1"/>
</dbReference>
<dbReference type="STRING" id="471514.AN477_02710"/>
<dbReference type="Proteomes" id="UP000050482">
    <property type="component" value="Unassembled WGS sequence"/>
</dbReference>
<accession>A0A0P9GVT8</accession>
<dbReference type="EMBL" id="LJCO01000011">
    <property type="protein sequence ID" value="KPV45398.1"/>
    <property type="molecule type" value="Genomic_DNA"/>
</dbReference>
<evidence type="ECO:0000313" key="1">
    <source>
        <dbReference type="EMBL" id="KPV45398.1"/>
    </source>
</evidence>
<dbReference type="PATRIC" id="fig|471514.4.peg.2871"/>
<dbReference type="InterPro" id="IPR023378">
    <property type="entry name" value="YheA/YmcA-like_dom_sf"/>
</dbReference>